<evidence type="ECO:0000256" key="2">
    <source>
        <dbReference type="ARBA" id="ARBA00010617"/>
    </source>
</evidence>
<dbReference type="GO" id="GO:0006805">
    <property type="term" value="P:xenobiotic metabolic process"/>
    <property type="evidence" value="ECO:0007669"/>
    <property type="project" value="TreeGrafter"/>
</dbReference>
<protein>
    <recommendedName>
        <fullName evidence="11">CYtochrome P450 family</fullName>
    </recommendedName>
</protein>
<organism evidence="9 10">
    <name type="scientific">Bursaphelenchus okinawaensis</name>
    <dbReference type="NCBI Taxonomy" id="465554"/>
    <lineage>
        <taxon>Eukaryota</taxon>
        <taxon>Metazoa</taxon>
        <taxon>Ecdysozoa</taxon>
        <taxon>Nematoda</taxon>
        <taxon>Chromadorea</taxon>
        <taxon>Rhabditida</taxon>
        <taxon>Tylenchina</taxon>
        <taxon>Tylenchomorpha</taxon>
        <taxon>Aphelenchoidea</taxon>
        <taxon>Aphelenchoididae</taxon>
        <taxon>Bursaphelenchus</taxon>
    </lineage>
</organism>
<gene>
    <name evidence="9" type="ORF">BOKJ2_LOCUS9439</name>
</gene>
<dbReference type="SUPFAM" id="SSF48264">
    <property type="entry name" value="Cytochrome P450"/>
    <property type="match status" value="1"/>
</dbReference>
<dbReference type="GO" id="GO:0006082">
    <property type="term" value="P:organic acid metabolic process"/>
    <property type="evidence" value="ECO:0007669"/>
    <property type="project" value="TreeGrafter"/>
</dbReference>
<evidence type="ECO:0000313" key="9">
    <source>
        <dbReference type="EMBL" id="CAD5221427.1"/>
    </source>
</evidence>
<dbReference type="InterPro" id="IPR050182">
    <property type="entry name" value="Cytochrome_P450_fam2"/>
</dbReference>
<dbReference type="Gene3D" id="1.10.630.10">
    <property type="entry name" value="Cytochrome P450"/>
    <property type="match status" value="1"/>
</dbReference>
<dbReference type="Proteomes" id="UP000783686">
    <property type="component" value="Unassembled WGS sequence"/>
</dbReference>
<dbReference type="GO" id="GO:0005737">
    <property type="term" value="C:cytoplasm"/>
    <property type="evidence" value="ECO:0007669"/>
    <property type="project" value="TreeGrafter"/>
</dbReference>
<dbReference type="GO" id="GO:0020037">
    <property type="term" value="F:heme binding"/>
    <property type="evidence" value="ECO:0007669"/>
    <property type="project" value="InterPro"/>
</dbReference>
<evidence type="ECO:0000256" key="1">
    <source>
        <dbReference type="ARBA" id="ARBA00001971"/>
    </source>
</evidence>
<dbReference type="InterPro" id="IPR001128">
    <property type="entry name" value="Cyt_P450"/>
</dbReference>
<comment type="cofactor">
    <cofactor evidence="1 7">
        <name>heme</name>
        <dbReference type="ChEBI" id="CHEBI:30413"/>
    </cofactor>
</comment>
<dbReference type="OrthoDB" id="5798924at2759"/>
<comment type="caution">
    <text evidence="9">The sequence shown here is derived from an EMBL/GenBank/DDBJ whole genome shotgun (WGS) entry which is preliminary data.</text>
</comment>
<dbReference type="PANTHER" id="PTHR24300">
    <property type="entry name" value="CYTOCHROME P450 508A4-RELATED"/>
    <property type="match status" value="1"/>
</dbReference>
<evidence type="ECO:0000256" key="4">
    <source>
        <dbReference type="ARBA" id="ARBA00023002"/>
    </source>
</evidence>
<keyword evidence="10" id="KW-1185">Reference proteome</keyword>
<dbReference type="PRINTS" id="PR00385">
    <property type="entry name" value="P450"/>
</dbReference>
<dbReference type="InterPro" id="IPR017972">
    <property type="entry name" value="Cyt_P450_CS"/>
</dbReference>
<evidence type="ECO:0000256" key="3">
    <source>
        <dbReference type="ARBA" id="ARBA00022723"/>
    </source>
</evidence>
<keyword evidence="6 8" id="KW-0503">Monooxygenase</keyword>
<proteinExistence type="inferred from homology"/>
<feature type="binding site" description="axial binding residue" evidence="7">
    <location>
        <position position="452"/>
    </location>
    <ligand>
        <name>heme</name>
        <dbReference type="ChEBI" id="CHEBI:30413"/>
    </ligand>
    <ligandPart>
        <name>Fe</name>
        <dbReference type="ChEBI" id="CHEBI:18248"/>
    </ligandPart>
</feature>
<dbReference type="Proteomes" id="UP000614601">
    <property type="component" value="Unassembled WGS sequence"/>
</dbReference>
<keyword evidence="7 8" id="KW-0349">Heme</keyword>
<accession>A0A811L131</accession>
<dbReference type="InterPro" id="IPR036396">
    <property type="entry name" value="Cyt_P450_sf"/>
</dbReference>
<evidence type="ECO:0008006" key="11">
    <source>
        <dbReference type="Google" id="ProtNLM"/>
    </source>
</evidence>
<dbReference type="EMBL" id="CAJFDH010000004">
    <property type="protein sequence ID" value="CAD5221427.1"/>
    <property type="molecule type" value="Genomic_DNA"/>
</dbReference>
<evidence type="ECO:0000256" key="6">
    <source>
        <dbReference type="ARBA" id="ARBA00023033"/>
    </source>
</evidence>
<dbReference type="PRINTS" id="PR00463">
    <property type="entry name" value="EP450I"/>
</dbReference>
<keyword evidence="3 7" id="KW-0479">Metal-binding</keyword>
<dbReference type="PANTHER" id="PTHR24300:SF375">
    <property type="entry name" value="CYTOCHROME P450 FAMILY"/>
    <property type="match status" value="1"/>
</dbReference>
<reference evidence="9" key="1">
    <citation type="submission" date="2020-09" db="EMBL/GenBank/DDBJ databases">
        <authorList>
            <person name="Kikuchi T."/>
        </authorList>
    </citation>
    <scope>NUCLEOTIDE SEQUENCE</scope>
    <source>
        <strain evidence="9">SH1</strain>
    </source>
</reference>
<evidence type="ECO:0000313" key="10">
    <source>
        <dbReference type="Proteomes" id="UP000614601"/>
    </source>
</evidence>
<dbReference type="CDD" id="cd20617">
    <property type="entry name" value="CYP1_2-like"/>
    <property type="match status" value="1"/>
</dbReference>
<name>A0A811L131_9BILA</name>
<dbReference type="Pfam" id="PF00067">
    <property type="entry name" value="p450"/>
    <property type="match status" value="1"/>
</dbReference>
<evidence type="ECO:0000256" key="7">
    <source>
        <dbReference type="PIRSR" id="PIRSR602401-1"/>
    </source>
</evidence>
<sequence>MGLFLIIIITIITFYTLYNLFTKKHQYSTLPPGPSPSPLFGNLLTLKQQERWETKFIEWTEKYGPVYTYWLGPLPIVAINEYNLAHKYFVQNGDVFDGRMYRPELCKIVRGGQYGLIDTHGEVWSQQRRFAIRTLRDFGFGKNKMEQMILAEFEAMCTRLNEALEKSDAQAEHDIESFTDLAVGSVINSMLCGFRFTENNREQQFARLKAITTKAIQLVISEGPGLVLNNLWLLNVPIIGRPGRETIDTFKLIFDYIDQVIRDHLDRNDYSQEFEPQSFIDAYLLEIERRKRNGDGDNFSVKQLRNVCFDLWIAGQETSSTSMTWAVAYLIRYPEAQKRIQKELDSVINEDRLVTMADRAKLPYIQAVIMEIQRCSNVAGQNIPHTVTEDTYVEGYLLPKGTITVPQISVMMMDPKVFPDPHKFNPDRFLDVDGNFVPKAEHIPFSLGKRQCVGEPLGRMEVFLFVANLCNQYEFSAGATPPTLKKIGGNATVTEPFKCVIRKRK</sequence>
<dbReference type="GO" id="GO:0016712">
    <property type="term" value="F:oxidoreductase activity, acting on paired donors, with incorporation or reduction of molecular oxygen, reduced flavin or flavoprotein as one donor, and incorporation of one atom of oxygen"/>
    <property type="evidence" value="ECO:0007669"/>
    <property type="project" value="TreeGrafter"/>
</dbReference>
<keyword evidence="5 7" id="KW-0408">Iron</keyword>
<evidence type="ECO:0000256" key="8">
    <source>
        <dbReference type="RuleBase" id="RU000461"/>
    </source>
</evidence>
<dbReference type="GO" id="GO:0005506">
    <property type="term" value="F:iron ion binding"/>
    <property type="evidence" value="ECO:0007669"/>
    <property type="project" value="InterPro"/>
</dbReference>
<keyword evidence="4 8" id="KW-0560">Oxidoreductase</keyword>
<dbReference type="AlphaFoldDB" id="A0A811L131"/>
<dbReference type="EMBL" id="CAJFCW020000004">
    <property type="protein sequence ID" value="CAG9115061.1"/>
    <property type="molecule type" value="Genomic_DNA"/>
</dbReference>
<dbReference type="InterPro" id="IPR002401">
    <property type="entry name" value="Cyt_P450_E_grp-I"/>
</dbReference>
<evidence type="ECO:0000256" key="5">
    <source>
        <dbReference type="ARBA" id="ARBA00023004"/>
    </source>
</evidence>
<dbReference type="FunFam" id="1.10.630.10:FF:000036">
    <property type="entry name" value="CYtochrome P450 family"/>
    <property type="match status" value="1"/>
</dbReference>
<dbReference type="PROSITE" id="PS00086">
    <property type="entry name" value="CYTOCHROME_P450"/>
    <property type="match status" value="1"/>
</dbReference>
<comment type="similarity">
    <text evidence="2 8">Belongs to the cytochrome P450 family.</text>
</comment>